<keyword evidence="2" id="KW-1185">Reference proteome</keyword>
<dbReference type="AlphaFoldDB" id="A0A067TP22"/>
<organism evidence="1 2">
    <name type="scientific">Galerina marginata (strain CBS 339.88)</name>
    <dbReference type="NCBI Taxonomy" id="685588"/>
    <lineage>
        <taxon>Eukaryota</taxon>
        <taxon>Fungi</taxon>
        <taxon>Dikarya</taxon>
        <taxon>Basidiomycota</taxon>
        <taxon>Agaricomycotina</taxon>
        <taxon>Agaricomycetes</taxon>
        <taxon>Agaricomycetidae</taxon>
        <taxon>Agaricales</taxon>
        <taxon>Agaricineae</taxon>
        <taxon>Strophariaceae</taxon>
        <taxon>Galerina</taxon>
    </lineage>
</organism>
<proteinExistence type="predicted"/>
<name>A0A067TP22_GALM3</name>
<dbReference type="EMBL" id="KL142370">
    <property type="protein sequence ID" value="KDR81674.1"/>
    <property type="molecule type" value="Genomic_DNA"/>
</dbReference>
<dbReference type="Gene3D" id="2.40.50.140">
    <property type="entry name" value="Nucleic acid-binding proteins"/>
    <property type="match status" value="1"/>
</dbReference>
<dbReference type="STRING" id="685588.A0A067TP22"/>
<protein>
    <submittedName>
        <fullName evidence="1">Uncharacterized protein</fullName>
    </submittedName>
</protein>
<gene>
    <name evidence="1" type="ORF">GALMADRAFT_239788</name>
</gene>
<reference evidence="2" key="1">
    <citation type="journal article" date="2014" name="Proc. Natl. Acad. Sci. U.S.A.">
        <title>Extensive sampling of basidiomycete genomes demonstrates inadequacy of the white-rot/brown-rot paradigm for wood decay fungi.</title>
        <authorList>
            <person name="Riley R."/>
            <person name="Salamov A.A."/>
            <person name="Brown D.W."/>
            <person name="Nagy L.G."/>
            <person name="Floudas D."/>
            <person name="Held B.W."/>
            <person name="Levasseur A."/>
            <person name="Lombard V."/>
            <person name="Morin E."/>
            <person name="Otillar R."/>
            <person name="Lindquist E.A."/>
            <person name="Sun H."/>
            <person name="LaButti K.M."/>
            <person name="Schmutz J."/>
            <person name="Jabbour D."/>
            <person name="Luo H."/>
            <person name="Baker S.E."/>
            <person name="Pisabarro A.G."/>
            <person name="Walton J.D."/>
            <person name="Blanchette R.A."/>
            <person name="Henrissat B."/>
            <person name="Martin F."/>
            <person name="Cullen D."/>
            <person name="Hibbett D.S."/>
            <person name="Grigoriev I.V."/>
        </authorList>
    </citation>
    <scope>NUCLEOTIDE SEQUENCE [LARGE SCALE GENOMIC DNA]</scope>
    <source>
        <strain evidence="2">CBS 339.88</strain>
    </source>
</reference>
<dbReference type="InterPro" id="IPR012340">
    <property type="entry name" value="NA-bd_OB-fold"/>
</dbReference>
<sequence length="108" mass="11955">MVLPKQSYSFSTQSHGELLSSSQYDENYISNVENGIRRVTIRQLLNASPTKDPTLRFKINGIGIRKVMMLANVYFDNPTASGRSYGFDDGSGRINGYSRDGGTGLIIE</sequence>
<dbReference type="Proteomes" id="UP000027222">
    <property type="component" value="Unassembled WGS sequence"/>
</dbReference>
<dbReference type="OrthoDB" id="25571at2759"/>
<evidence type="ECO:0000313" key="2">
    <source>
        <dbReference type="Proteomes" id="UP000027222"/>
    </source>
</evidence>
<dbReference type="HOGENOM" id="CLU_2197184_0_0_1"/>
<accession>A0A067TP22</accession>
<evidence type="ECO:0000313" key="1">
    <source>
        <dbReference type="EMBL" id="KDR81674.1"/>
    </source>
</evidence>